<evidence type="ECO:0000256" key="1">
    <source>
        <dbReference type="SAM" id="MobiDB-lite"/>
    </source>
</evidence>
<evidence type="ECO:0000313" key="2">
    <source>
        <dbReference type="EMBL" id="GMH88537.1"/>
    </source>
</evidence>
<evidence type="ECO:0000313" key="3">
    <source>
        <dbReference type="Proteomes" id="UP001162640"/>
    </source>
</evidence>
<name>A0A9W7BJ28_9STRA</name>
<reference evidence="3" key="1">
    <citation type="journal article" date="2023" name="Commun. Biol.">
        <title>Genome analysis of Parmales, the sister group of diatoms, reveals the evolutionary specialization of diatoms from phago-mixotrophs to photoautotrophs.</title>
        <authorList>
            <person name="Ban H."/>
            <person name="Sato S."/>
            <person name="Yoshikawa S."/>
            <person name="Yamada K."/>
            <person name="Nakamura Y."/>
            <person name="Ichinomiya M."/>
            <person name="Sato N."/>
            <person name="Blanc-Mathieu R."/>
            <person name="Endo H."/>
            <person name="Kuwata A."/>
            <person name="Ogata H."/>
        </authorList>
    </citation>
    <scope>NUCLEOTIDE SEQUENCE [LARGE SCALE GENOMIC DNA]</scope>
</reference>
<dbReference type="EMBL" id="BLQM01000414">
    <property type="protein sequence ID" value="GMH88537.1"/>
    <property type="molecule type" value="Genomic_DNA"/>
</dbReference>
<sequence length="167" mass="19190">MRVKRSLSTKLSYSRTPRDNGHRYKHIDLIPEIPSGKQVSLPGDSPEERVSFLLSQAAWVEKKFQKTMIDTFVVPLNNAHTVKGVCAALGIAYDGFITDKFYNNVELHDKRYKMEGRNGRTLVKTRFGPAKSYERALVKEKEGIAKMDKKWPGLRDLNRVTFEFEDP</sequence>
<proteinExistence type="predicted"/>
<accession>A0A9W7BJ28</accession>
<comment type="caution">
    <text evidence="2">The sequence shown here is derived from an EMBL/GenBank/DDBJ whole genome shotgun (WGS) entry which is preliminary data.</text>
</comment>
<organism evidence="2 3">
    <name type="scientific">Triparma laevis f. inornata</name>
    <dbReference type="NCBI Taxonomy" id="1714386"/>
    <lineage>
        <taxon>Eukaryota</taxon>
        <taxon>Sar</taxon>
        <taxon>Stramenopiles</taxon>
        <taxon>Ochrophyta</taxon>
        <taxon>Bolidophyceae</taxon>
        <taxon>Parmales</taxon>
        <taxon>Triparmaceae</taxon>
        <taxon>Triparma</taxon>
    </lineage>
</organism>
<feature type="region of interest" description="Disordered" evidence="1">
    <location>
        <begin position="1"/>
        <end position="20"/>
    </location>
</feature>
<protein>
    <submittedName>
        <fullName evidence="2">Uncharacterized protein</fullName>
    </submittedName>
</protein>
<dbReference type="AlphaFoldDB" id="A0A9W7BJ28"/>
<dbReference type="Proteomes" id="UP001162640">
    <property type="component" value="Unassembled WGS sequence"/>
</dbReference>
<gene>
    <name evidence="2" type="ORF">TL16_g11185</name>
</gene>